<feature type="domain" description="Transglycosylase SLT" evidence="3">
    <location>
        <begin position="35"/>
        <end position="140"/>
    </location>
</feature>
<evidence type="ECO:0000313" key="4">
    <source>
        <dbReference type="EMBL" id="PZQ50994.1"/>
    </source>
</evidence>
<protein>
    <submittedName>
        <fullName evidence="4">Lytic transglycosylase domain-containing protein</fullName>
    </submittedName>
</protein>
<dbReference type="InterPro" id="IPR008258">
    <property type="entry name" value="Transglycosylase_SLT_dom_1"/>
</dbReference>
<dbReference type="EMBL" id="QFPX01000030">
    <property type="protein sequence ID" value="PZQ50994.1"/>
    <property type="molecule type" value="Genomic_DNA"/>
</dbReference>
<proteinExistence type="inferred from homology"/>
<reference evidence="4 5" key="1">
    <citation type="submission" date="2017-08" db="EMBL/GenBank/DDBJ databases">
        <title>Infants hospitalized years apart are colonized by the same room-sourced microbial strains.</title>
        <authorList>
            <person name="Brooks B."/>
            <person name="Olm M.R."/>
            <person name="Firek B.A."/>
            <person name="Baker R."/>
            <person name="Thomas B.C."/>
            <person name="Morowitz M.J."/>
            <person name="Banfield J.F."/>
        </authorList>
    </citation>
    <scope>NUCLEOTIDE SEQUENCE [LARGE SCALE GENOMIC DNA]</scope>
    <source>
        <strain evidence="4">S2_005_002_R2_33</strain>
    </source>
</reference>
<dbReference type="Proteomes" id="UP000249082">
    <property type="component" value="Unassembled WGS sequence"/>
</dbReference>
<comment type="similarity">
    <text evidence="1">Belongs to the transglycosylase Slt family.</text>
</comment>
<dbReference type="PANTHER" id="PTHR37423">
    <property type="entry name" value="SOLUBLE LYTIC MUREIN TRANSGLYCOSYLASE-RELATED"/>
    <property type="match status" value="1"/>
</dbReference>
<comment type="caution">
    <text evidence="4">The sequence shown here is derived from an EMBL/GenBank/DDBJ whole genome shotgun (WGS) entry which is preliminary data.</text>
</comment>
<name>A0A2W5ND24_9SPHN</name>
<gene>
    <name evidence="4" type="ORF">DI555_21850</name>
</gene>
<evidence type="ECO:0000256" key="1">
    <source>
        <dbReference type="ARBA" id="ARBA00007734"/>
    </source>
</evidence>
<dbReference type="AlphaFoldDB" id="A0A2W5ND24"/>
<accession>A0A2W5ND24</accession>
<evidence type="ECO:0000256" key="2">
    <source>
        <dbReference type="ARBA" id="ARBA00009387"/>
    </source>
</evidence>
<comment type="similarity">
    <text evidence="2">Belongs to the virb1 family.</text>
</comment>
<dbReference type="Pfam" id="PF01464">
    <property type="entry name" value="SLT"/>
    <property type="match status" value="1"/>
</dbReference>
<sequence length="204" mass="22156">MGTLKPIIGAGPVVAALLTAAPLQADEVDRWRPQISEASVRFGVPADWIERVMRAESRGRTRLSGRPIRSPKGAIGLMQLMPGTWAKIRDRLALGSDPDDPRDNILAGTFYLRQLYDRFGYPGLFAAYNAGPGRYEKYLAGRPLPSETVAYLAEITGAGTTKVSRKSTPLFADGAASEQLRETGEAAVQEPRTGSLFAIRRDVP</sequence>
<dbReference type="PANTHER" id="PTHR37423:SF2">
    <property type="entry name" value="MEMBRANE-BOUND LYTIC MUREIN TRANSGLYCOSYLASE C"/>
    <property type="match status" value="1"/>
</dbReference>
<dbReference type="SUPFAM" id="SSF53955">
    <property type="entry name" value="Lysozyme-like"/>
    <property type="match status" value="1"/>
</dbReference>
<dbReference type="InterPro" id="IPR023346">
    <property type="entry name" value="Lysozyme-like_dom_sf"/>
</dbReference>
<evidence type="ECO:0000259" key="3">
    <source>
        <dbReference type="Pfam" id="PF01464"/>
    </source>
</evidence>
<dbReference type="CDD" id="cd00254">
    <property type="entry name" value="LT-like"/>
    <property type="match status" value="1"/>
</dbReference>
<organism evidence="4 5">
    <name type="scientific">Novosphingobium pentaromativorans</name>
    <dbReference type="NCBI Taxonomy" id="205844"/>
    <lineage>
        <taxon>Bacteria</taxon>
        <taxon>Pseudomonadati</taxon>
        <taxon>Pseudomonadota</taxon>
        <taxon>Alphaproteobacteria</taxon>
        <taxon>Sphingomonadales</taxon>
        <taxon>Sphingomonadaceae</taxon>
        <taxon>Novosphingobium</taxon>
    </lineage>
</organism>
<evidence type="ECO:0000313" key="5">
    <source>
        <dbReference type="Proteomes" id="UP000249082"/>
    </source>
</evidence>
<dbReference type="Gene3D" id="1.10.530.10">
    <property type="match status" value="1"/>
</dbReference>